<feature type="region of interest" description="Disordered" evidence="1">
    <location>
        <begin position="37"/>
        <end position="71"/>
    </location>
</feature>
<evidence type="ECO:0000313" key="4">
    <source>
        <dbReference type="Proteomes" id="UP001596337"/>
    </source>
</evidence>
<keyword evidence="3" id="KW-0378">Hydrolase</keyword>
<evidence type="ECO:0000259" key="2">
    <source>
        <dbReference type="Pfam" id="PF07510"/>
    </source>
</evidence>
<accession>A0ABW2C7W3</accession>
<dbReference type="InterPro" id="IPR011089">
    <property type="entry name" value="GmrSD_C"/>
</dbReference>
<dbReference type="EMBL" id="JBHSXX010000001">
    <property type="protein sequence ID" value="MFC6871407.1"/>
    <property type="molecule type" value="Genomic_DNA"/>
</dbReference>
<keyword evidence="3" id="KW-0540">Nuclease</keyword>
<protein>
    <submittedName>
        <fullName evidence="3">HNH endonuclease family protein</fullName>
    </submittedName>
</protein>
<gene>
    <name evidence="3" type="ORF">ACFQGD_30225</name>
</gene>
<sequence>MDVPTALKRVGIAVVAVIAAFLGYQHVPDLPDLLDQLDDATGTSSQTTDAPQAGPLPIAPEDTGAHYDRDDWPHWTYQGEGCDMRDRILIEQGRSVRQGDDCAITDGTWLSSYDGATVTDPSELDIDHIVPLAEVMRSGRIVDGRRVGPRDWTKEERERYANDPKGLIAVTAATNRAKGDQDPAHWLPERDQCGYVRHWVEVKHRYKLSADQDEAEAIANVLDNCPSDQRE</sequence>
<dbReference type="GO" id="GO:0004519">
    <property type="term" value="F:endonuclease activity"/>
    <property type="evidence" value="ECO:0007669"/>
    <property type="project" value="UniProtKB-KW"/>
</dbReference>
<dbReference type="PANTHER" id="PTHR24094:SF15">
    <property type="entry name" value="AMP-DEPENDENT SYNTHETASE_LIGASE DOMAIN-CONTAINING PROTEIN-RELATED"/>
    <property type="match status" value="1"/>
</dbReference>
<comment type="caution">
    <text evidence="3">The sequence shown here is derived from an EMBL/GenBank/DDBJ whole genome shotgun (WGS) entry which is preliminary data.</text>
</comment>
<dbReference type="RefSeq" id="WP_345390929.1">
    <property type="nucleotide sequence ID" value="NZ_BAABLA010000007.1"/>
</dbReference>
<organism evidence="3 4">
    <name type="scientific">Haloechinothrix salitolerans</name>
    <dbReference type="NCBI Taxonomy" id="926830"/>
    <lineage>
        <taxon>Bacteria</taxon>
        <taxon>Bacillati</taxon>
        <taxon>Actinomycetota</taxon>
        <taxon>Actinomycetes</taxon>
        <taxon>Pseudonocardiales</taxon>
        <taxon>Pseudonocardiaceae</taxon>
        <taxon>Haloechinothrix</taxon>
    </lineage>
</organism>
<feature type="compositionally biased region" description="Polar residues" evidence="1">
    <location>
        <begin position="41"/>
        <end position="50"/>
    </location>
</feature>
<reference evidence="4" key="1">
    <citation type="journal article" date="2019" name="Int. J. Syst. Evol. Microbiol.">
        <title>The Global Catalogue of Microorganisms (GCM) 10K type strain sequencing project: providing services to taxonomists for standard genome sequencing and annotation.</title>
        <authorList>
            <consortium name="The Broad Institute Genomics Platform"/>
            <consortium name="The Broad Institute Genome Sequencing Center for Infectious Disease"/>
            <person name="Wu L."/>
            <person name="Ma J."/>
        </authorList>
    </citation>
    <scope>NUCLEOTIDE SEQUENCE [LARGE SCALE GENOMIC DNA]</scope>
    <source>
        <strain evidence="4">KCTC 32255</strain>
    </source>
</reference>
<keyword evidence="4" id="KW-1185">Reference proteome</keyword>
<dbReference type="PANTHER" id="PTHR24094">
    <property type="entry name" value="SECRETED PROTEIN"/>
    <property type="match status" value="1"/>
</dbReference>
<keyword evidence="3" id="KW-0255">Endonuclease</keyword>
<dbReference type="Pfam" id="PF07510">
    <property type="entry name" value="GmrSD_C"/>
    <property type="match status" value="1"/>
</dbReference>
<name>A0ABW2C7W3_9PSEU</name>
<proteinExistence type="predicted"/>
<feature type="domain" description="GmrSD restriction endonucleases C-terminal" evidence="2">
    <location>
        <begin position="104"/>
        <end position="220"/>
    </location>
</feature>
<evidence type="ECO:0000313" key="3">
    <source>
        <dbReference type="EMBL" id="MFC6871407.1"/>
    </source>
</evidence>
<dbReference type="Proteomes" id="UP001596337">
    <property type="component" value="Unassembled WGS sequence"/>
</dbReference>
<evidence type="ECO:0000256" key="1">
    <source>
        <dbReference type="SAM" id="MobiDB-lite"/>
    </source>
</evidence>